<evidence type="ECO:0000313" key="2">
    <source>
        <dbReference type="Proteomes" id="UP000034140"/>
    </source>
</evidence>
<name>A0A0G0DCW6_9BACT</name>
<dbReference type="EMBL" id="LBRE01000032">
    <property type="protein sequence ID" value="KKP91328.1"/>
    <property type="molecule type" value="Genomic_DNA"/>
</dbReference>
<reference evidence="1 2" key="1">
    <citation type="journal article" date="2015" name="Nature">
        <title>rRNA introns, odd ribosomes, and small enigmatic genomes across a large radiation of phyla.</title>
        <authorList>
            <person name="Brown C.T."/>
            <person name="Hug L.A."/>
            <person name="Thomas B.C."/>
            <person name="Sharon I."/>
            <person name="Castelle C.J."/>
            <person name="Singh A."/>
            <person name="Wilkins M.J."/>
            <person name="Williams K.H."/>
            <person name="Banfield J.F."/>
        </authorList>
    </citation>
    <scope>NUCLEOTIDE SEQUENCE [LARGE SCALE GENOMIC DNA]</scope>
</reference>
<gene>
    <name evidence="1" type="ORF">UR96_C0032G0005</name>
</gene>
<accession>A0A0G0DCW6</accession>
<proteinExistence type="predicted"/>
<protein>
    <submittedName>
        <fullName evidence="1">Uncharacterized protein</fullName>
    </submittedName>
</protein>
<dbReference type="Proteomes" id="UP000034140">
    <property type="component" value="Unassembled WGS sequence"/>
</dbReference>
<organism evidence="1 2">
    <name type="scientific">candidate division WS6 bacterium GW2011_GWC1_36_11</name>
    <dbReference type="NCBI Taxonomy" id="1619090"/>
    <lineage>
        <taxon>Bacteria</taxon>
        <taxon>Candidatus Dojkabacteria</taxon>
    </lineage>
</organism>
<sequence length="106" mass="11917">MITTDEGCEYNLRVDIIKAIGSDIENFYVSEIVYLGDGIIAYRRGLAIYRQNIITGETRVIISSESIMEDIGDEKVLVFVEGPYLADGRANGVARYGEFVFYTDFV</sequence>
<comment type="caution">
    <text evidence="1">The sequence shown here is derived from an EMBL/GenBank/DDBJ whole genome shotgun (WGS) entry which is preliminary data.</text>
</comment>
<dbReference type="AlphaFoldDB" id="A0A0G0DCW6"/>
<evidence type="ECO:0000313" key="1">
    <source>
        <dbReference type="EMBL" id="KKP91328.1"/>
    </source>
</evidence>